<keyword evidence="12" id="KW-0963">Cytoplasm</keyword>
<dbReference type="InterPro" id="IPR045864">
    <property type="entry name" value="aa-tRNA-synth_II/BPL/LPL"/>
</dbReference>
<evidence type="ECO:0000256" key="9">
    <source>
        <dbReference type="ARBA" id="ARBA00022884"/>
    </source>
</evidence>
<feature type="coiled-coil region" evidence="13">
    <location>
        <begin position="729"/>
        <end position="756"/>
    </location>
</feature>
<dbReference type="GO" id="GO:0005829">
    <property type="term" value="C:cytosol"/>
    <property type="evidence" value="ECO:0007669"/>
    <property type="project" value="TreeGrafter"/>
</dbReference>
<name>A0A497E820_UNCAE</name>
<evidence type="ECO:0000256" key="7">
    <source>
        <dbReference type="ARBA" id="ARBA00022833"/>
    </source>
</evidence>
<dbReference type="EC" id="6.1.1.7" evidence="12"/>
<keyword evidence="6 12" id="KW-0547">Nucleotide-binding</keyword>
<protein>
    <recommendedName>
        <fullName evidence="12">Alanine--tRNA ligase</fullName>
        <ecNumber evidence="12">6.1.1.7</ecNumber>
    </recommendedName>
    <alternativeName>
        <fullName evidence="12">Alanyl-tRNA synthetase</fullName>
        <shortName evidence="12">AlaRS</shortName>
    </alternativeName>
</protein>
<evidence type="ECO:0000256" key="12">
    <source>
        <dbReference type="HAMAP-Rule" id="MF_00036"/>
    </source>
</evidence>
<dbReference type="InterPro" id="IPR023033">
    <property type="entry name" value="Ala_tRNA_ligase_euk/bac"/>
</dbReference>
<accession>A0A497E820</accession>
<evidence type="ECO:0000256" key="6">
    <source>
        <dbReference type="ARBA" id="ARBA00022741"/>
    </source>
</evidence>
<keyword evidence="7 12" id="KW-0862">Zinc</keyword>
<evidence type="ECO:0000256" key="2">
    <source>
        <dbReference type="ARBA" id="ARBA00008226"/>
    </source>
</evidence>
<evidence type="ECO:0000313" key="17">
    <source>
        <dbReference type="Proteomes" id="UP000279422"/>
    </source>
</evidence>
<feature type="binding site" evidence="12">
    <location>
        <position position="667"/>
    </location>
    <ligand>
        <name>Zn(2+)</name>
        <dbReference type="ChEBI" id="CHEBI:29105"/>
    </ligand>
</feature>
<keyword evidence="11 12" id="KW-0030">Aminoacyl-tRNA synthetase</keyword>
<dbReference type="HAMAP" id="MF_00036_B">
    <property type="entry name" value="Ala_tRNA_synth_B"/>
    <property type="match status" value="1"/>
</dbReference>
<comment type="caution">
    <text evidence="16">The sequence shown here is derived from an EMBL/GenBank/DDBJ whole genome shotgun (WGS) entry which is preliminary data.</text>
</comment>
<dbReference type="GO" id="GO:0004813">
    <property type="term" value="F:alanine-tRNA ligase activity"/>
    <property type="evidence" value="ECO:0007669"/>
    <property type="project" value="UniProtKB-UniRule"/>
</dbReference>
<dbReference type="Gene3D" id="3.30.980.10">
    <property type="entry name" value="Threonyl-trna Synthetase, Chain A, domain 2"/>
    <property type="match status" value="1"/>
</dbReference>
<dbReference type="Proteomes" id="UP000279422">
    <property type="component" value="Unassembled WGS sequence"/>
</dbReference>
<dbReference type="InterPro" id="IPR003156">
    <property type="entry name" value="DHHA1_dom"/>
</dbReference>
<comment type="function">
    <text evidence="12">Catalyzes the attachment of alanine to tRNA(Ala) in a two-step reaction: alanine is first activated by ATP to form Ala-AMP and then transferred to the acceptor end of tRNA(Ala). Also edits incorrectly charged Ser-tRNA(Ala) and Gly-tRNA(Ala) via its editing domain.</text>
</comment>
<dbReference type="Gene3D" id="3.10.310.40">
    <property type="match status" value="1"/>
</dbReference>
<dbReference type="InterPro" id="IPR018162">
    <property type="entry name" value="Ala-tRNA-ligase_IIc_anticod-bd"/>
</dbReference>
<keyword evidence="5 12" id="KW-0479">Metal-binding</keyword>
<dbReference type="FunFam" id="3.30.54.20:FF:000001">
    <property type="entry name" value="Alanine--tRNA ligase"/>
    <property type="match status" value="1"/>
</dbReference>
<keyword evidence="4 12" id="KW-0436">Ligase</keyword>
<keyword evidence="10 12" id="KW-0648">Protein biosynthesis</keyword>
<dbReference type="Pfam" id="PF02272">
    <property type="entry name" value="DHHA1"/>
    <property type="match status" value="1"/>
</dbReference>
<dbReference type="FunFam" id="3.30.930.10:FF:000004">
    <property type="entry name" value="Alanine--tRNA ligase"/>
    <property type="match status" value="1"/>
</dbReference>
<feature type="domain" description="Alanyl-transfer RNA synthetases family profile" evidence="15">
    <location>
        <begin position="1"/>
        <end position="706"/>
    </location>
</feature>
<sequence length="873" mass="99708">MTADEIRQKFLDFFRQRGHLVQPSASLSTDDPQLLFTIAGMVPFKPFFLGEKKPPSSRLTTCQLCFRTNDLDRVGRTAHHHTFFEMLGNFSFGDYFKEEACQWGWEFVTEELRLRKDRIWTTVFRDDEETYQIWRKLGVPSSRIIRKDEEENFWSLAEVGPCGPDTELFFDRGEEFGCGRTGCEPGCDCGRWVEIWNLVFMQFNRDEKGKLSPLPTRNIDTGMGLERIASVVQGVRDDYQTDLFIPLINWLKEISPKEEEVSFRVISDHLRALTFLLAEKILPSNTGRGYVVRRVLRRAFRYGRKIGLEEPFLYKGVPVVVKTMESSYPHLKRMREEIAKIIKQEEKVFQATLTKGMEILERIISDLKKRGERFVPPREVFKLYDTYGFPPDITEEIAGEEGLKVERKAFEKLLAEQKRSARKDFKEKKREQILKLRTKAQLSSLEKQIKKVEFKGYETLKLDTSLMGIIKDGTMVDELREGEDGELILSSTPFYPEGGGQLADRGKIYTADARAEVLNVQRLSEGIILHRAKVLRGKFEKGAKVRAEVDEVRRKAISRAHTATHLLQAVLREIFGEGVQQSGSLVDEDRLRFDFTHTSPLSGKELEKVTLLLNEKIRENLSVKIEETSLDEARRMGAIALFEEKYGERVRVVSVGDFSREVCGGTHLTSSGEIGLVKIISETGVASGIRRIEALVGEKALRWVEEKEALLRKIALKLRTSEEGILARIEERERALEEKDKQLRRWQRRLLDLRMEELLSSASYVGGKRIVGGRCDEVSSEVLRETAERLRDRLKEGIVVLASGSQKKSFLVAASTEKSLPANQILREVARLAGGNAGGRWDFAQGGTSQISKVDQALRKLPEIVERFLNQGG</sequence>
<evidence type="ECO:0000313" key="16">
    <source>
        <dbReference type="EMBL" id="RLE10860.1"/>
    </source>
</evidence>
<dbReference type="InterPro" id="IPR018163">
    <property type="entry name" value="Thr/Ala-tRNA-synth_IIc_edit"/>
</dbReference>
<dbReference type="SUPFAM" id="SSF55681">
    <property type="entry name" value="Class II aaRS and biotin synthetases"/>
    <property type="match status" value="1"/>
</dbReference>
<dbReference type="NCBIfam" id="TIGR00344">
    <property type="entry name" value="alaS"/>
    <property type="match status" value="1"/>
</dbReference>
<dbReference type="SUPFAM" id="SSF101353">
    <property type="entry name" value="Putative anticodon-binding domain of alanyl-tRNA synthetase (AlaRS)"/>
    <property type="match status" value="1"/>
</dbReference>
<comment type="subcellular location">
    <subcellularLocation>
        <location evidence="1 12">Cytoplasm</location>
    </subcellularLocation>
</comment>
<dbReference type="EMBL" id="QMPZ01000001">
    <property type="protein sequence ID" value="RLE10860.1"/>
    <property type="molecule type" value="Genomic_DNA"/>
</dbReference>
<dbReference type="InterPro" id="IPR050058">
    <property type="entry name" value="Ala-tRNA_ligase"/>
</dbReference>
<dbReference type="InterPro" id="IPR000253">
    <property type="entry name" value="FHA_dom"/>
</dbReference>
<dbReference type="PANTHER" id="PTHR11777:SF9">
    <property type="entry name" value="ALANINE--TRNA LIGASE, CYTOPLASMIC"/>
    <property type="match status" value="1"/>
</dbReference>
<comment type="similarity">
    <text evidence="2 12">Belongs to the class-II aminoacyl-tRNA synthetase family.</text>
</comment>
<reference evidence="16 17" key="1">
    <citation type="submission" date="2018-06" db="EMBL/GenBank/DDBJ databases">
        <title>Extensive metabolic versatility and redundancy in microbially diverse, dynamic hydrothermal sediments.</title>
        <authorList>
            <person name="Dombrowski N."/>
            <person name="Teske A."/>
            <person name="Baker B.J."/>
        </authorList>
    </citation>
    <scope>NUCLEOTIDE SEQUENCE [LARGE SCALE GENOMIC DNA]</scope>
    <source>
        <strain evidence="16">B47_G16</strain>
    </source>
</reference>
<evidence type="ECO:0000256" key="8">
    <source>
        <dbReference type="ARBA" id="ARBA00022840"/>
    </source>
</evidence>
<feature type="binding site" evidence="12">
    <location>
        <position position="561"/>
    </location>
    <ligand>
        <name>Zn(2+)</name>
        <dbReference type="ChEBI" id="CHEBI:29105"/>
    </ligand>
</feature>
<dbReference type="SMART" id="SM00863">
    <property type="entry name" value="tRNA_SAD"/>
    <property type="match status" value="1"/>
</dbReference>
<evidence type="ECO:0000259" key="14">
    <source>
        <dbReference type="PROSITE" id="PS50006"/>
    </source>
</evidence>
<dbReference type="Gene3D" id="3.30.930.10">
    <property type="entry name" value="Bira Bifunctional Protein, Domain 2"/>
    <property type="match status" value="1"/>
</dbReference>
<organism evidence="16 17">
    <name type="scientific">Aerophobetes bacterium</name>
    <dbReference type="NCBI Taxonomy" id="2030807"/>
    <lineage>
        <taxon>Bacteria</taxon>
        <taxon>Candidatus Aerophobota</taxon>
    </lineage>
</organism>
<dbReference type="Gene3D" id="3.30.54.20">
    <property type="match status" value="1"/>
</dbReference>
<dbReference type="GO" id="GO:0008270">
    <property type="term" value="F:zinc ion binding"/>
    <property type="evidence" value="ECO:0007669"/>
    <property type="project" value="UniProtKB-UniRule"/>
</dbReference>
<feature type="binding site" evidence="12">
    <location>
        <position position="565"/>
    </location>
    <ligand>
        <name>Zn(2+)</name>
        <dbReference type="ChEBI" id="CHEBI:29105"/>
    </ligand>
</feature>
<dbReference type="GO" id="GO:0006419">
    <property type="term" value="P:alanyl-tRNA aminoacylation"/>
    <property type="evidence" value="ECO:0007669"/>
    <property type="project" value="UniProtKB-UniRule"/>
</dbReference>
<dbReference type="FunFam" id="3.30.980.10:FF:000004">
    <property type="entry name" value="Alanine--tRNA ligase, cytoplasmic"/>
    <property type="match status" value="1"/>
</dbReference>
<evidence type="ECO:0000256" key="11">
    <source>
        <dbReference type="ARBA" id="ARBA00023146"/>
    </source>
</evidence>
<dbReference type="SUPFAM" id="SSF50447">
    <property type="entry name" value="Translation proteins"/>
    <property type="match status" value="1"/>
</dbReference>
<dbReference type="InterPro" id="IPR018165">
    <property type="entry name" value="Ala-tRNA-synth_IIc_core"/>
</dbReference>
<dbReference type="PRINTS" id="PR00980">
    <property type="entry name" value="TRNASYNTHALA"/>
</dbReference>
<gene>
    <name evidence="12" type="primary">alaS</name>
    <name evidence="16" type="ORF">DRJ00_00190</name>
</gene>
<evidence type="ECO:0000256" key="1">
    <source>
        <dbReference type="ARBA" id="ARBA00004496"/>
    </source>
</evidence>
<proteinExistence type="inferred from homology"/>
<dbReference type="InterPro" id="IPR012947">
    <property type="entry name" value="tRNA_SAD"/>
</dbReference>
<evidence type="ECO:0000256" key="5">
    <source>
        <dbReference type="ARBA" id="ARBA00022723"/>
    </source>
</evidence>
<dbReference type="InterPro" id="IPR009000">
    <property type="entry name" value="Transl_B-barrel_sf"/>
</dbReference>
<evidence type="ECO:0000256" key="13">
    <source>
        <dbReference type="SAM" id="Coils"/>
    </source>
</evidence>
<dbReference type="GO" id="GO:0000049">
    <property type="term" value="F:tRNA binding"/>
    <property type="evidence" value="ECO:0007669"/>
    <property type="project" value="UniProtKB-KW"/>
</dbReference>
<comment type="catalytic activity">
    <reaction evidence="12">
        <text>tRNA(Ala) + L-alanine + ATP = L-alanyl-tRNA(Ala) + AMP + diphosphate</text>
        <dbReference type="Rhea" id="RHEA:12540"/>
        <dbReference type="Rhea" id="RHEA-COMP:9657"/>
        <dbReference type="Rhea" id="RHEA-COMP:9923"/>
        <dbReference type="ChEBI" id="CHEBI:30616"/>
        <dbReference type="ChEBI" id="CHEBI:33019"/>
        <dbReference type="ChEBI" id="CHEBI:57972"/>
        <dbReference type="ChEBI" id="CHEBI:78442"/>
        <dbReference type="ChEBI" id="CHEBI:78497"/>
        <dbReference type="ChEBI" id="CHEBI:456215"/>
        <dbReference type="EC" id="6.1.1.7"/>
    </reaction>
</comment>
<dbReference type="SUPFAM" id="SSF55186">
    <property type="entry name" value="ThrRS/AlaRS common domain"/>
    <property type="match status" value="1"/>
</dbReference>
<keyword evidence="8 12" id="KW-0067">ATP-binding</keyword>
<dbReference type="PANTHER" id="PTHR11777">
    <property type="entry name" value="ALANYL-TRNA SYNTHETASE"/>
    <property type="match status" value="1"/>
</dbReference>
<dbReference type="InterPro" id="IPR002318">
    <property type="entry name" value="Ala-tRNA-lgiase_IIc"/>
</dbReference>
<keyword evidence="13" id="KW-0175">Coiled coil</keyword>
<keyword evidence="9 12" id="KW-0694">RNA-binding</keyword>
<dbReference type="GO" id="GO:0002161">
    <property type="term" value="F:aminoacyl-tRNA deacylase activity"/>
    <property type="evidence" value="ECO:0007669"/>
    <property type="project" value="TreeGrafter"/>
</dbReference>
<dbReference type="PROSITE" id="PS50860">
    <property type="entry name" value="AA_TRNA_LIGASE_II_ALA"/>
    <property type="match status" value="1"/>
</dbReference>
<feature type="domain" description="FHA" evidence="14">
    <location>
        <begin position="534"/>
        <end position="591"/>
    </location>
</feature>
<evidence type="ECO:0000256" key="3">
    <source>
        <dbReference type="ARBA" id="ARBA00022555"/>
    </source>
</evidence>
<dbReference type="GO" id="GO:0005524">
    <property type="term" value="F:ATP binding"/>
    <property type="evidence" value="ECO:0007669"/>
    <property type="project" value="UniProtKB-UniRule"/>
</dbReference>
<comment type="cofactor">
    <cofactor evidence="12">
        <name>Zn(2+)</name>
        <dbReference type="ChEBI" id="CHEBI:29105"/>
    </cofactor>
    <text evidence="12">Binds 1 zinc ion per subunit.</text>
</comment>
<dbReference type="InterPro" id="IPR018164">
    <property type="entry name" value="Ala-tRNA-synth_IIc_N"/>
</dbReference>
<keyword evidence="3 12" id="KW-0820">tRNA-binding</keyword>
<dbReference type="Pfam" id="PF01411">
    <property type="entry name" value="tRNA-synt_2c"/>
    <property type="match status" value="1"/>
</dbReference>
<evidence type="ECO:0000256" key="10">
    <source>
        <dbReference type="ARBA" id="ARBA00022917"/>
    </source>
</evidence>
<dbReference type="PROSITE" id="PS50006">
    <property type="entry name" value="FHA_DOMAIN"/>
    <property type="match status" value="1"/>
</dbReference>
<dbReference type="AlphaFoldDB" id="A0A497E820"/>
<dbReference type="Pfam" id="PF07973">
    <property type="entry name" value="tRNA_SAD"/>
    <property type="match status" value="1"/>
</dbReference>
<feature type="binding site" evidence="12">
    <location>
        <position position="663"/>
    </location>
    <ligand>
        <name>Zn(2+)</name>
        <dbReference type="ChEBI" id="CHEBI:29105"/>
    </ligand>
</feature>
<evidence type="ECO:0000259" key="15">
    <source>
        <dbReference type="PROSITE" id="PS50860"/>
    </source>
</evidence>
<comment type="domain">
    <text evidence="12">Consists of three domains; the N-terminal catalytic domain, the editing domain and the C-terminal C-Ala domain. The editing domain removes incorrectly charged amino acids, while the C-Ala domain, along with tRNA(Ala), serves as a bridge to cooperatively bring together the editing and aminoacylation centers thus stimulating deacylation of misacylated tRNAs.</text>
</comment>
<dbReference type="FunFam" id="2.40.30.130:FF:000001">
    <property type="entry name" value="Alanine--tRNA ligase"/>
    <property type="match status" value="1"/>
</dbReference>
<dbReference type="Gene3D" id="2.40.30.130">
    <property type="match status" value="1"/>
</dbReference>
<dbReference type="FunFam" id="3.10.310.40:FF:000001">
    <property type="entry name" value="Alanine--tRNA ligase"/>
    <property type="match status" value="1"/>
</dbReference>
<evidence type="ECO:0000256" key="4">
    <source>
        <dbReference type="ARBA" id="ARBA00022598"/>
    </source>
</evidence>
<dbReference type="CDD" id="cd00673">
    <property type="entry name" value="AlaRS_core"/>
    <property type="match status" value="1"/>
</dbReference>